<dbReference type="PANTHER" id="PTHR47619">
    <property type="entry name" value="METALLO-HYDROLASE YYCJ-RELATED"/>
    <property type="match status" value="1"/>
</dbReference>
<dbReference type="AlphaFoldDB" id="A0A0J1FUX4"/>
<dbReference type="Gene3D" id="3.60.15.10">
    <property type="entry name" value="Ribonuclease Z/Hydroxyacylglutathione hydrolase-like"/>
    <property type="match status" value="1"/>
</dbReference>
<protein>
    <submittedName>
        <fullName evidence="2">Putative metallo-hydrolase YycJ</fullName>
        <ecNumber evidence="2">3.-.-.-</ecNumber>
    </submittedName>
</protein>
<reference evidence="2 3" key="1">
    <citation type="submission" date="2015-06" db="EMBL/GenBank/DDBJ databases">
        <title>Draft genome of the moderately acidophilic sulfate reducer Candidatus Desulfosporosinus acididurans strain M1.</title>
        <authorList>
            <person name="Poehlein A."/>
            <person name="Petzsch P."/>
            <person name="Johnson B.D."/>
            <person name="Schloemann M."/>
            <person name="Daniel R."/>
            <person name="Muehling M."/>
        </authorList>
    </citation>
    <scope>NUCLEOTIDE SEQUENCE [LARGE SCALE GENOMIC DNA]</scope>
    <source>
        <strain evidence="2 3">M1</strain>
    </source>
</reference>
<organism evidence="2 3">
    <name type="scientific">Desulfosporosinus acididurans</name>
    <dbReference type="NCBI Taxonomy" id="476652"/>
    <lineage>
        <taxon>Bacteria</taxon>
        <taxon>Bacillati</taxon>
        <taxon>Bacillota</taxon>
        <taxon>Clostridia</taxon>
        <taxon>Eubacteriales</taxon>
        <taxon>Desulfitobacteriaceae</taxon>
        <taxon>Desulfosporosinus</taxon>
    </lineage>
</organism>
<dbReference type="PATRIC" id="fig|476652.3.peg.1056"/>
<dbReference type="GO" id="GO:0016787">
    <property type="term" value="F:hydrolase activity"/>
    <property type="evidence" value="ECO:0007669"/>
    <property type="project" value="UniProtKB-KW"/>
</dbReference>
<dbReference type="RefSeq" id="WP_047808935.1">
    <property type="nucleotide sequence ID" value="NZ_LDZY01000003.1"/>
</dbReference>
<comment type="caution">
    <text evidence="2">The sequence shown here is derived from an EMBL/GenBank/DDBJ whole genome shotgun (WGS) entry which is preliminary data.</text>
</comment>
<feature type="domain" description="Metallo-beta-lactamase" evidence="1">
    <location>
        <begin position="11"/>
        <end position="195"/>
    </location>
</feature>
<keyword evidence="2" id="KW-0378">Hydrolase</keyword>
<dbReference type="InterPro" id="IPR052533">
    <property type="entry name" value="WalJ/YycJ-like"/>
</dbReference>
<evidence type="ECO:0000313" key="2">
    <source>
        <dbReference type="EMBL" id="KLU67092.1"/>
    </source>
</evidence>
<dbReference type="InterPro" id="IPR036866">
    <property type="entry name" value="RibonucZ/Hydroxyglut_hydro"/>
</dbReference>
<accession>A0A0J1FUX4</accession>
<evidence type="ECO:0000313" key="3">
    <source>
        <dbReference type="Proteomes" id="UP000036356"/>
    </source>
</evidence>
<dbReference type="InterPro" id="IPR001279">
    <property type="entry name" value="Metallo-B-lactamas"/>
</dbReference>
<name>A0A0J1FUX4_9FIRM</name>
<evidence type="ECO:0000259" key="1">
    <source>
        <dbReference type="SMART" id="SM00849"/>
    </source>
</evidence>
<dbReference type="EC" id="3.-.-.-" evidence="2"/>
<dbReference type="Pfam" id="PF12706">
    <property type="entry name" value="Lactamase_B_2"/>
    <property type="match status" value="1"/>
</dbReference>
<dbReference type="SUPFAM" id="SSF56281">
    <property type="entry name" value="Metallo-hydrolase/oxidoreductase"/>
    <property type="match status" value="1"/>
</dbReference>
<keyword evidence="3" id="KW-1185">Reference proteome</keyword>
<dbReference type="SMART" id="SM00849">
    <property type="entry name" value="Lactamase_B"/>
    <property type="match status" value="1"/>
</dbReference>
<dbReference type="EMBL" id="LDZY01000003">
    <property type="protein sequence ID" value="KLU67092.1"/>
    <property type="molecule type" value="Genomic_DNA"/>
</dbReference>
<dbReference type="PANTHER" id="PTHR47619:SF1">
    <property type="entry name" value="EXODEOXYRIBONUCLEASE WALJ"/>
    <property type="match status" value="1"/>
</dbReference>
<proteinExistence type="predicted"/>
<gene>
    <name evidence="2" type="primary">yycJ_1</name>
    <name evidence="2" type="ORF">DEAC_c10260</name>
</gene>
<sequence>MHFTTLASGSSGNAILVGEGHRHLLVDCGVSGKSLLTNLAQLNIAESEIEGIIVTHEHIDHIRGVGILARKLKIPVYATAGLWKAMGRSLGKLAGNQCVEVSASFTCAGLEVLLYPTSHDSCESYGLQILRPGKGGKSRLMVGIATDSGRITDEMNRYLKGCDGFVVEANYDDEKLHNGPYPAYLKKRISGYFGHLENSQLARGLTEWIQENTQRVVLAHLSEENNTPEIALSTVLNILRESKVSQTCPEVKVHVAPRHTPHELIILRE</sequence>
<dbReference type="Proteomes" id="UP000036356">
    <property type="component" value="Unassembled WGS sequence"/>
</dbReference>
<dbReference type="STRING" id="476652.DEAC_c10260"/>